<proteinExistence type="predicted"/>
<evidence type="ECO:0000313" key="2">
    <source>
        <dbReference type="Proteomes" id="UP000692954"/>
    </source>
</evidence>
<dbReference type="AlphaFoldDB" id="A0A8S1RM32"/>
<name>A0A8S1RM32_9CILI</name>
<evidence type="ECO:0000313" key="1">
    <source>
        <dbReference type="EMBL" id="CAD8129681.1"/>
    </source>
</evidence>
<dbReference type="Proteomes" id="UP000692954">
    <property type="component" value="Unassembled WGS sequence"/>
</dbReference>
<accession>A0A8S1RM32</accession>
<keyword evidence="2" id="KW-1185">Reference proteome</keyword>
<reference evidence="1" key="1">
    <citation type="submission" date="2021-01" db="EMBL/GenBank/DDBJ databases">
        <authorList>
            <consortium name="Genoscope - CEA"/>
            <person name="William W."/>
        </authorList>
    </citation>
    <scope>NUCLEOTIDE SEQUENCE</scope>
</reference>
<dbReference type="EMBL" id="CAJJDN010000237">
    <property type="protein sequence ID" value="CAD8129681.1"/>
    <property type="molecule type" value="Genomic_DNA"/>
</dbReference>
<protein>
    <submittedName>
        <fullName evidence="1">Uncharacterized protein</fullName>
    </submittedName>
</protein>
<organism evidence="1 2">
    <name type="scientific">Paramecium sonneborni</name>
    <dbReference type="NCBI Taxonomy" id="65129"/>
    <lineage>
        <taxon>Eukaryota</taxon>
        <taxon>Sar</taxon>
        <taxon>Alveolata</taxon>
        <taxon>Ciliophora</taxon>
        <taxon>Intramacronucleata</taxon>
        <taxon>Oligohymenophorea</taxon>
        <taxon>Peniculida</taxon>
        <taxon>Parameciidae</taxon>
        <taxon>Paramecium</taxon>
    </lineage>
</organism>
<sequence length="236" mass="27690">MGYGPIEIYITNFQTLKLINSKINQGEKSQFKGLHQYPDCYWQKVKHNYYLTSIFLTSIFDLQIDGLIIYKSQSQNYPLLYVKSQDKAKQIQQEKILQSNMLLITQLQQQTSIIFIESSQPTQIKLSNNQFYENILLEYLQDSLQPSAFLLNIDCYLGTIEISNSKFSKTQLLIVHMIQFISKVINQLWPKIFFNKIVFMIMKLLNLIYYGENLNQSLHILKILNKSLTGYGQFLL</sequence>
<gene>
    <name evidence="1" type="ORF">PSON_ATCC_30995.1.T2370014</name>
</gene>
<comment type="caution">
    <text evidence="1">The sequence shown here is derived from an EMBL/GenBank/DDBJ whole genome shotgun (WGS) entry which is preliminary data.</text>
</comment>
<dbReference type="PANTHER" id="PTHR11319">
    <property type="entry name" value="G PROTEIN-COUPLED RECEPTOR-RELATED"/>
    <property type="match status" value="1"/>
</dbReference>
<dbReference type="PANTHER" id="PTHR11319:SF35">
    <property type="entry name" value="OUTER MEMBRANE PROTEIN PMPC-RELATED"/>
    <property type="match status" value="1"/>
</dbReference>